<dbReference type="PRINTS" id="PR00455">
    <property type="entry name" value="HTHTETR"/>
</dbReference>
<feature type="domain" description="HTH tetR-type" evidence="5">
    <location>
        <begin position="13"/>
        <end position="73"/>
    </location>
</feature>
<dbReference type="Proteomes" id="UP001229244">
    <property type="component" value="Unassembled WGS sequence"/>
</dbReference>
<dbReference type="GO" id="GO:0003700">
    <property type="term" value="F:DNA-binding transcription factor activity"/>
    <property type="evidence" value="ECO:0007669"/>
    <property type="project" value="TreeGrafter"/>
</dbReference>
<accession>A0AAE3VLQ4</accession>
<dbReference type="AlphaFoldDB" id="A0AAE3VLQ4"/>
<proteinExistence type="predicted"/>
<reference evidence="6" key="1">
    <citation type="submission" date="2023-07" db="EMBL/GenBank/DDBJ databases">
        <title>Genomic Encyclopedia of Type Strains, Phase IV (KMG-IV): sequencing the most valuable type-strain genomes for metagenomic binning, comparative biology and taxonomic classification.</title>
        <authorList>
            <person name="Goeker M."/>
        </authorList>
    </citation>
    <scope>NUCLEOTIDE SEQUENCE</scope>
    <source>
        <strain evidence="6">DSM 21202</strain>
    </source>
</reference>
<dbReference type="InterPro" id="IPR001647">
    <property type="entry name" value="HTH_TetR"/>
</dbReference>
<evidence type="ECO:0000313" key="6">
    <source>
        <dbReference type="EMBL" id="MDQ0314464.1"/>
    </source>
</evidence>
<dbReference type="Gene3D" id="1.10.10.60">
    <property type="entry name" value="Homeodomain-like"/>
    <property type="match status" value="1"/>
</dbReference>
<evidence type="ECO:0000256" key="1">
    <source>
        <dbReference type="ARBA" id="ARBA00023015"/>
    </source>
</evidence>
<dbReference type="Pfam" id="PF00440">
    <property type="entry name" value="TetR_N"/>
    <property type="match status" value="1"/>
</dbReference>
<keyword evidence="3" id="KW-0804">Transcription</keyword>
<dbReference type="RefSeq" id="WP_306884243.1">
    <property type="nucleotide sequence ID" value="NZ_JAUSUL010000001.1"/>
</dbReference>
<keyword evidence="7" id="KW-1185">Reference proteome</keyword>
<organism evidence="6 7">
    <name type="scientific">Amorphus orientalis</name>
    <dbReference type="NCBI Taxonomy" id="649198"/>
    <lineage>
        <taxon>Bacteria</taxon>
        <taxon>Pseudomonadati</taxon>
        <taxon>Pseudomonadota</taxon>
        <taxon>Alphaproteobacteria</taxon>
        <taxon>Hyphomicrobiales</taxon>
        <taxon>Amorphaceae</taxon>
        <taxon>Amorphus</taxon>
    </lineage>
</organism>
<keyword evidence="1" id="KW-0805">Transcription regulation</keyword>
<dbReference type="PROSITE" id="PS50977">
    <property type="entry name" value="HTH_TETR_2"/>
    <property type="match status" value="1"/>
</dbReference>
<dbReference type="InterPro" id="IPR009057">
    <property type="entry name" value="Homeodomain-like_sf"/>
</dbReference>
<evidence type="ECO:0000256" key="2">
    <source>
        <dbReference type="ARBA" id="ARBA00023125"/>
    </source>
</evidence>
<gene>
    <name evidence="6" type="ORF">J2S73_000901</name>
</gene>
<sequence length="210" mass="22735">MSDVRPMRSRASAAKREAILAAAREVFAETGLEGASLRSVAARAGYTPAALYFHFESKEAIYAELLSESLGALGRRVADAAGEEKGEARLRSAAMAFFDFYAHHPQDLDLGFYLFRGGMKPAGLGRERDLMLNRALEAALRPIAEAATDLGADTDSADILMVDVFAHATGLLLLLHTGRIRMFGANARDLMQRYVDDQVRSIQGGHHAGP</sequence>
<evidence type="ECO:0000256" key="3">
    <source>
        <dbReference type="ARBA" id="ARBA00023163"/>
    </source>
</evidence>
<dbReference type="PANTHER" id="PTHR30055">
    <property type="entry name" value="HTH-TYPE TRANSCRIPTIONAL REGULATOR RUTR"/>
    <property type="match status" value="1"/>
</dbReference>
<keyword evidence="2 4" id="KW-0238">DNA-binding</keyword>
<dbReference type="InterPro" id="IPR050109">
    <property type="entry name" value="HTH-type_TetR-like_transc_reg"/>
</dbReference>
<dbReference type="SUPFAM" id="SSF46689">
    <property type="entry name" value="Homeodomain-like"/>
    <property type="match status" value="1"/>
</dbReference>
<evidence type="ECO:0000256" key="4">
    <source>
        <dbReference type="PROSITE-ProRule" id="PRU00335"/>
    </source>
</evidence>
<feature type="DNA-binding region" description="H-T-H motif" evidence="4">
    <location>
        <begin position="36"/>
        <end position="55"/>
    </location>
</feature>
<protein>
    <submittedName>
        <fullName evidence="6">AcrR family transcriptional regulator</fullName>
    </submittedName>
</protein>
<dbReference type="InterPro" id="IPR036271">
    <property type="entry name" value="Tet_transcr_reg_TetR-rel_C_sf"/>
</dbReference>
<name>A0AAE3VLQ4_9HYPH</name>
<dbReference type="EMBL" id="JAUSUL010000001">
    <property type="protein sequence ID" value="MDQ0314464.1"/>
    <property type="molecule type" value="Genomic_DNA"/>
</dbReference>
<dbReference type="GO" id="GO:0000976">
    <property type="term" value="F:transcription cis-regulatory region binding"/>
    <property type="evidence" value="ECO:0007669"/>
    <property type="project" value="TreeGrafter"/>
</dbReference>
<evidence type="ECO:0000313" key="7">
    <source>
        <dbReference type="Proteomes" id="UP001229244"/>
    </source>
</evidence>
<dbReference type="SUPFAM" id="SSF48498">
    <property type="entry name" value="Tetracyclin repressor-like, C-terminal domain"/>
    <property type="match status" value="1"/>
</dbReference>
<evidence type="ECO:0000259" key="5">
    <source>
        <dbReference type="PROSITE" id="PS50977"/>
    </source>
</evidence>
<dbReference type="PANTHER" id="PTHR30055:SF234">
    <property type="entry name" value="HTH-TYPE TRANSCRIPTIONAL REGULATOR BETI"/>
    <property type="match status" value="1"/>
</dbReference>
<dbReference type="Gene3D" id="1.10.357.10">
    <property type="entry name" value="Tetracycline Repressor, domain 2"/>
    <property type="match status" value="1"/>
</dbReference>
<comment type="caution">
    <text evidence="6">The sequence shown here is derived from an EMBL/GenBank/DDBJ whole genome shotgun (WGS) entry which is preliminary data.</text>
</comment>